<reference evidence="1 2" key="1">
    <citation type="submission" date="2022-12" db="EMBL/GenBank/DDBJ databases">
        <title>Two new species, Stenotrophomonas aracearum and Stenotrophomonas oahuensis, isolated from Anthurium (Araceae family) in Hawaii.</title>
        <authorList>
            <person name="Chunag S.C."/>
            <person name="Dobhal S."/>
            <person name="Alvarez A."/>
            <person name="Arif M."/>
        </authorList>
    </citation>
    <scope>NUCLEOTIDE SEQUENCE [LARGE SCALE GENOMIC DNA]</scope>
    <source>
        <strain evidence="1 2">A5586</strain>
    </source>
</reference>
<evidence type="ECO:0000313" key="1">
    <source>
        <dbReference type="EMBL" id="WNH50826.1"/>
    </source>
</evidence>
<protein>
    <submittedName>
        <fullName evidence="1">Uncharacterized protein</fullName>
    </submittedName>
</protein>
<gene>
    <name evidence="1" type="ORF">PDM29_10485</name>
</gene>
<accession>A0ABY9YJ23</accession>
<dbReference type="Proteomes" id="UP001302072">
    <property type="component" value="Chromosome"/>
</dbReference>
<evidence type="ECO:0000313" key="2">
    <source>
        <dbReference type="Proteomes" id="UP001302072"/>
    </source>
</evidence>
<dbReference type="RefSeq" id="WP_311190126.1">
    <property type="nucleotide sequence ID" value="NZ_CP115541.1"/>
</dbReference>
<dbReference type="EMBL" id="CP115541">
    <property type="protein sequence ID" value="WNH50826.1"/>
    <property type="molecule type" value="Genomic_DNA"/>
</dbReference>
<sequence length="131" mass="14783">MRILPHTLTLYLKADLLRSLPAQVELARRTRGARVPEALQRIENRKASLCMTYSKGRIAQDTLVAKVDRLMSLYDVLLDRVPHTVTHLNEEMASLTRAHSLGTLMNISSLPRPVQPGAVNLIHARFNEFDS</sequence>
<organism evidence="1 2">
    <name type="scientific">Stenotrophomonas oahuensis</name>
    <dbReference type="NCBI Taxonomy" id="3003271"/>
    <lineage>
        <taxon>Bacteria</taxon>
        <taxon>Pseudomonadati</taxon>
        <taxon>Pseudomonadota</taxon>
        <taxon>Gammaproteobacteria</taxon>
        <taxon>Lysobacterales</taxon>
        <taxon>Lysobacteraceae</taxon>
        <taxon>Stenotrophomonas</taxon>
    </lineage>
</organism>
<name>A0ABY9YJ23_9GAMM</name>
<keyword evidence="2" id="KW-1185">Reference proteome</keyword>
<proteinExistence type="predicted"/>